<feature type="region of interest" description="Disordered" evidence="1">
    <location>
        <begin position="85"/>
        <end position="114"/>
    </location>
</feature>
<comment type="caution">
    <text evidence="2">The sequence shown here is derived from an EMBL/GenBank/DDBJ whole genome shotgun (WGS) entry which is preliminary data.</text>
</comment>
<evidence type="ECO:0000313" key="2">
    <source>
        <dbReference type="EMBL" id="PWG00310.1"/>
    </source>
</evidence>
<dbReference type="EMBL" id="QCXQ01000002">
    <property type="protein sequence ID" value="PWG00310.1"/>
    <property type="molecule type" value="Genomic_DNA"/>
</dbReference>
<dbReference type="RefSeq" id="WP_109250257.1">
    <property type="nucleotide sequence ID" value="NZ_QCXQ01000002.1"/>
</dbReference>
<feature type="compositionally biased region" description="Polar residues" evidence="1">
    <location>
        <begin position="245"/>
        <end position="254"/>
    </location>
</feature>
<reference evidence="2 3" key="1">
    <citation type="journal article" date="2018" name="Int. J. Syst. Evol. Microbiol.">
        <title>Lactobacillus bambusae sp. nov., isolated from a traditional fermented Ma-bamboo shoots of Taiwan.</title>
        <authorList>
            <person name="Wang L.-T."/>
        </authorList>
    </citation>
    <scope>NUCLEOTIDE SEQUENCE [LARGE SCALE GENOMIC DNA]</scope>
    <source>
        <strain evidence="2 3">BS-W1</strain>
    </source>
</reference>
<keyword evidence="3" id="KW-1185">Reference proteome</keyword>
<sequence>MTQDLQSLFFSLLGFGTGQLGYEVKAPNVQMTEPGQVTLVPNVQVEFRVPDNQGDGFARFMVTASNVARVKQLLTAALNQQSLSGLTPNDSQDQHLHLSPATTFDDQGQPVPGFNLALDPQHSTAVKTPDVSQILQQLNQLNTSTAKVVLQNQFSQLAQNLKHNGQFAHQLQQPPVNQTNINNSVNTVTNPTNSSIQSRILDDINNGNSNNNGDTNHNSTEQSPFNDNGSSDQNQSQGSTDNQDANSDNPAGSQ</sequence>
<organism evidence="2 3">
    <name type="scientific">Levilactobacillus bambusae</name>
    <dbReference type="NCBI Taxonomy" id="2024736"/>
    <lineage>
        <taxon>Bacteria</taxon>
        <taxon>Bacillati</taxon>
        <taxon>Bacillota</taxon>
        <taxon>Bacilli</taxon>
        <taxon>Lactobacillales</taxon>
        <taxon>Lactobacillaceae</taxon>
        <taxon>Levilactobacillus</taxon>
    </lineage>
</organism>
<accession>A0A2V1N268</accession>
<evidence type="ECO:0000256" key="1">
    <source>
        <dbReference type="SAM" id="MobiDB-lite"/>
    </source>
</evidence>
<feature type="region of interest" description="Disordered" evidence="1">
    <location>
        <begin position="201"/>
        <end position="254"/>
    </location>
</feature>
<name>A0A2V1N268_9LACO</name>
<feature type="region of interest" description="Disordered" evidence="1">
    <location>
        <begin position="176"/>
        <end position="195"/>
    </location>
</feature>
<proteinExistence type="predicted"/>
<feature type="compositionally biased region" description="Low complexity" evidence="1">
    <location>
        <begin position="205"/>
        <end position="244"/>
    </location>
</feature>
<dbReference type="AlphaFoldDB" id="A0A2V1N268"/>
<gene>
    <name evidence="2" type="ORF">DCM90_05105</name>
</gene>
<protein>
    <submittedName>
        <fullName evidence="2">Uncharacterized protein</fullName>
    </submittedName>
</protein>
<evidence type="ECO:0000313" key="3">
    <source>
        <dbReference type="Proteomes" id="UP000245080"/>
    </source>
</evidence>
<dbReference type="Proteomes" id="UP000245080">
    <property type="component" value="Unassembled WGS sequence"/>
</dbReference>